<dbReference type="AlphaFoldDB" id="D9PND1"/>
<accession>D9PND1</accession>
<evidence type="ECO:0000313" key="1">
    <source>
        <dbReference type="EMBL" id="EFK94952.1"/>
    </source>
</evidence>
<organism evidence="1">
    <name type="scientific">sediment metagenome</name>
    <dbReference type="NCBI Taxonomy" id="749907"/>
    <lineage>
        <taxon>unclassified sequences</taxon>
        <taxon>metagenomes</taxon>
        <taxon>ecological metagenomes</taxon>
    </lineage>
</organism>
<reference evidence="1" key="1">
    <citation type="submission" date="2010-07" db="EMBL/GenBank/DDBJ databases">
        <authorList>
            <consortium name="CONSOLIDER consortium CSD2007-00005"/>
            <person name="Guazzaroni M.-E."/>
            <person name="Richter M."/>
            <person name="Garcia-Salamanca A."/>
            <person name="Yarza P."/>
            <person name="Ferrer M."/>
        </authorList>
    </citation>
    <scope>NUCLEOTIDE SEQUENCE</scope>
</reference>
<sequence>MITKDKESDIKKLNILIKEASIKAINLKEKTMNKHFEKINLIVASAKLKSHNARIQ</sequence>
<protein>
    <submittedName>
        <fullName evidence="1">Uncharacterized protein</fullName>
    </submittedName>
</protein>
<dbReference type="EMBL" id="ADZX01000943">
    <property type="protein sequence ID" value="EFK94952.1"/>
    <property type="molecule type" value="Genomic_DNA"/>
</dbReference>
<gene>
    <name evidence="1" type="ORF">LDC_3064</name>
</gene>
<reference evidence="1" key="2">
    <citation type="journal article" date="2011" name="Microb. Ecol.">
        <title>Taxonomic and Functional Metagenomic Profiling of the Microbial Community in the Anoxic Sediment of a Sub-saline Shallow Lake (Laguna de Carrizo, Central Spain).</title>
        <authorList>
            <person name="Ferrer M."/>
            <person name="Guazzaroni M.E."/>
            <person name="Richter M."/>
            <person name="Garcia-Salamanca A."/>
            <person name="Yarza P."/>
            <person name="Suarez-Suarez A."/>
            <person name="Solano J."/>
            <person name="Alcaide M."/>
            <person name="van Dillewijn P."/>
            <person name="Molina-Henares M.A."/>
            <person name="Lopez-Cortes N."/>
            <person name="Al-Ramahi Y."/>
            <person name="Guerrero C."/>
            <person name="Acosta A."/>
            <person name="de Eugenio L.I."/>
            <person name="Martinez V."/>
            <person name="Marques S."/>
            <person name="Rojo F."/>
            <person name="Santero E."/>
            <person name="Genilloud O."/>
            <person name="Perez-Perez J."/>
            <person name="Rossello-Mora R."/>
            <person name="Ramos J.L."/>
        </authorList>
    </citation>
    <scope>NUCLEOTIDE SEQUENCE</scope>
</reference>
<comment type="caution">
    <text evidence="1">The sequence shown here is derived from an EMBL/GenBank/DDBJ whole genome shotgun (WGS) entry which is preliminary data.</text>
</comment>
<name>D9PND1_9ZZZZ</name>
<proteinExistence type="predicted"/>